<dbReference type="RefSeq" id="WP_036821612.1">
    <property type="nucleotide sequence ID" value="NZ_AVBF01000044.1"/>
</dbReference>
<dbReference type="OrthoDB" id="9789943at2"/>
<accession>A0A0A2TCV1</accession>
<dbReference type="Proteomes" id="UP000030147">
    <property type="component" value="Unassembled WGS sequence"/>
</dbReference>
<evidence type="ECO:0000256" key="1">
    <source>
        <dbReference type="SAM" id="Phobius"/>
    </source>
</evidence>
<dbReference type="PANTHER" id="PTHR34351">
    <property type="entry name" value="SLR1927 PROTEIN-RELATED"/>
    <property type="match status" value="1"/>
</dbReference>
<keyword evidence="3" id="KW-1185">Reference proteome</keyword>
<feature type="transmembrane region" description="Helical" evidence="1">
    <location>
        <begin position="37"/>
        <end position="54"/>
    </location>
</feature>
<reference evidence="2 3" key="1">
    <citation type="journal article" date="2015" name="Stand. Genomic Sci.">
        <title>High quality draft genome sequence of the moderately halophilic bacterium Pontibacillus yanchengensis Y32(T) and comparison among Pontibacillus genomes.</title>
        <authorList>
            <person name="Huang J."/>
            <person name="Qiao Z.X."/>
            <person name="Tang J.W."/>
            <person name="Wang G."/>
        </authorList>
    </citation>
    <scope>NUCLEOTIDE SEQUENCE [LARGE SCALE GENOMIC DNA]</scope>
    <source>
        <strain evidence="2 3">Y32</strain>
    </source>
</reference>
<name>A0A0A2TCV1_9BACI</name>
<dbReference type="EMBL" id="AVBF01000044">
    <property type="protein sequence ID" value="KGP71891.1"/>
    <property type="molecule type" value="Genomic_DNA"/>
</dbReference>
<evidence type="ECO:0000313" key="2">
    <source>
        <dbReference type="EMBL" id="KGP71891.1"/>
    </source>
</evidence>
<organism evidence="2 3">
    <name type="scientific">Pontibacillus yanchengensis Y32</name>
    <dbReference type="NCBI Taxonomy" id="1385514"/>
    <lineage>
        <taxon>Bacteria</taxon>
        <taxon>Bacillati</taxon>
        <taxon>Bacillota</taxon>
        <taxon>Bacilli</taxon>
        <taxon>Bacillales</taxon>
        <taxon>Bacillaceae</taxon>
        <taxon>Pontibacillus</taxon>
    </lineage>
</organism>
<gene>
    <name evidence="2" type="ORF">N782_15860</name>
</gene>
<keyword evidence="1" id="KW-0812">Transmembrane</keyword>
<protein>
    <submittedName>
        <fullName evidence="2">Uncharacterized protein</fullName>
    </submittedName>
</protein>
<keyword evidence="1" id="KW-1133">Transmembrane helix</keyword>
<feature type="transmembrane region" description="Helical" evidence="1">
    <location>
        <begin position="14"/>
        <end position="31"/>
    </location>
</feature>
<dbReference type="STRING" id="1385514.N782_15860"/>
<keyword evidence="1" id="KW-0472">Membrane</keyword>
<dbReference type="eggNOG" id="COG1721">
    <property type="taxonomic scope" value="Bacteria"/>
</dbReference>
<sequence>MQWTKSLETRVKELYDILIAFAIVLFLSSIIFNRPFIFMIIGALVAFIVISKIYDRHIGKQLSLENKQRTYRLFPGETAEVSVPLTNSSRLPIINGRLQFRVGNGVLGERFLKLEEKTENLYEIPMTLVSKGETKATIPFSAQKRGVTRINHVRYHFPHLINFASISLFFNPLYKTEFIVYPTPLIVHGVKEQFYTSMGSQRTNFSPFEDILSPEGTRDYVHSDPFHRIHWKASAKKQTLQTKVFEKNWEFTYSFVINITSETRLGNTYTSKQLESILSQVTYMCQMATEKGYPYEVFINLSKPGNPPYYYLYEGTGNKQLREALELIARIRADEMTIPIRRMLHRVDQTLYKPKTIVFFGELNSDVVEYGGRWKSNGMRVFHVKEIEGGATLIEGVGQEVGV</sequence>
<evidence type="ECO:0000313" key="3">
    <source>
        <dbReference type="Proteomes" id="UP000030147"/>
    </source>
</evidence>
<dbReference type="PANTHER" id="PTHR34351:SF2">
    <property type="entry name" value="DUF58 DOMAIN-CONTAINING PROTEIN"/>
    <property type="match status" value="1"/>
</dbReference>
<proteinExistence type="predicted"/>
<dbReference type="AlphaFoldDB" id="A0A0A2TCV1"/>
<comment type="caution">
    <text evidence="2">The sequence shown here is derived from an EMBL/GenBank/DDBJ whole genome shotgun (WGS) entry which is preliminary data.</text>
</comment>